<dbReference type="Proteomes" id="UP000182229">
    <property type="component" value="Unassembled WGS sequence"/>
</dbReference>
<evidence type="ECO:0000256" key="1">
    <source>
        <dbReference type="SAM" id="Phobius"/>
    </source>
</evidence>
<evidence type="ECO:0000313" key="3">
    <source>
        <dbReference type="Proteomes" id="UP000182229"/>
    </source>
</evidence>
<keyword evidence="1" id="KW-0472">Membrane</keyword>
<feature type="transmembrane region" description="Helical" evidence="1">
    <location>
        <begin position="186"/>
        <end position="204"/>
    </location>
</feature>
<dbReference type="AlphaFoldDB" id="A0A1L9AWB7"/>
<reference evidence="2 3" key="2">
    <citation type="submission" date="2016-12" db="EMBL/GenBank/DDBJ databases">
        <title>Draft Genome Sequence of Cystobacter ferrugineus Strain Cbfe23.</title>
        <authorList>
            <person name="Akbar S."/>
            <person name="Dowd S.E."/>
            <person name="Stevens D.C."/>
        </authorList>
    </citation>
    <scope>NUCLEOTIDE SEQUENCE [LARGE SCALE GENOMIC DNA]</scope>
    <source>
        <strain evidence="2 3">Cbfe23</strain>
    </source>
</reference>
<proteinExistence type="predicted"/>
<protein>
    <submittedName>
        <fullName evidence="2">Uncharacterized protein</fullName>
    </submittedName>
</protein>
<reference evidence="3" key="1">
    <citation type="submission" date="2016-11" db="EMBL/GenBank/DDBJ databases">
        <authorList>
            <person name="Shukria A."/>
            <person name="Stevens D.C."/>
        </authorList>
    </citation>
    <scope>NUCLEOTIDE SEQUENCE [LARGE SCALE GENOMIC DNA]</scope>
    <source>
        <strain evidence="3">Cbfe23</strain>
    </source>
</reference>
<name>A0A1L9AWB7_9BACT</name>
<feature type="transmembrane region" description="Helical" evidence="1">
    <location>
        <begin position="159"/>
        <end position="179"/>
    </location>
</feature>
<accession>A0A1L9AWB7</accession>
<gene>
    <name evidence="2" type="ORF">BON30_44010</name>
</gene>
<sequence length="261" mass="28690">MLLKRRLRPHRALLLALPFAILFVAAFVPLRWEGERTAHDAYNPLRAPTASEAAALLSSWLGDGRPGAALVWMDAETVILRTGYYLLPGAEGPESAGTVTWAGRTYRLISANWSSACSEHRLDRVPLEKELGRPLTDADVHPSFLADRPVSFASEHVPLYFLTEVGFLTLLLASLLFFLSRSGRGWWVVPLVTVHAVLVLLLVPSYSSAFFDVDTFHQRVAVEALWDGCLMALLPLLLGCVVCFAGLGYGLRASVQHPLKS</sequence>
<keyword evidence="1" id="KW-0812">Transmembrane</keyword>
<evidence type="ECO:0000313" key="2">
    <source>
        <dbReference type="EMBL" id="OJH34284.1"/>
    </source>
</evidence>
<feature type="transmembrane region" description="Helical" evidence="1">
    <location>
        <begin position="12"/>
        <end position="32"/>
    </location>
</feature>
<organism evidence="2 3">
    <name type="scientific">Cystobacter ferrugineus</name>
    <dbReference type="NCBI Taxonomy" id="83449"/>
    <lineage>
        <taxon>Bacteria</taxon>
        <taxon>Pseudomonadati</taxon>
        <taxon>Myxococcota</taxon>
        <taxon>Myxococcia</taxon>
        <taxon>Myxococcales</taxon>
        <taxon>Cystobacterineae</taxon>
        <taxon>Archangiaceae</taxon>
        <taxon>Cystobacter</taxon>
    </lineage>
</organism>
<comment type="caution">
    <text evidence="2">The sequence shown here is derived from an EMBL/GenBank/DDBJ whole genome shotgun (WGS) entry which is preliminary data.</text>
</comment>
<feature type="transmembrane region" description="Helical" evidence="1">
    <location>
        <begin position="224"/>
        <end position="251"/>
    </location>
</feature>
<keyword evidence="3" id="KW-1185">Reference proteome</keyword>
<dbReference type="EMBL" id="MPIN01000020">
    <property type="protein sequence ID" value="OJH34284.1"/>
    <property type="molecule type" value="Genomic_DNA"/>
</dbReference>
<dbReference type="OrthoDB" id="5526078at2"/>
<dbReference type="RefSeq" id="WP_071904609.1">
    <property type="nucleotide sequence ID" value="NZ_MPIN01000020.1"/>
</dbReference>
<keyword evidence="1" id="KW-1133">Transmembrane helix</keyword>